<dbReference type="CDD" id="cd18186">
    <property type="entry name" value="BTB_POZ_ZBTB_KLHL-like"/>
    <property type="match status" value="1"/>
</dbReference>
<accession>A0A074RRP3</accession>
<organism evidence="2 3">
    <name type="scientific">Rhizoctonia solani 123E</name>
    <dbReference type="NCBI Taxonomy" id="1423351"/>
    <lineage>
        <taxon>Eukaryota</taxon>
        <taxon>Fungi</taxon>
        <taxon>Dikarya</taxon>
        <taxon>Basidiomycota</taxon>
        <taxon>Agaricomycotina</taxon>
        <taxon>Agaricomycetes</taxon>
        <taxon>Cantharellales</taxon>
        <taxon>Ceratobasidiaceae</taxon>
        <taxon>Rhizoctonia</taxon>
    </lineage>
</organism>
<dbReference type="SMART" id="SM00225">
    <property type="entry name" value="BTB"/>
    <property type="match status" value="2"/>
</dbReference>
<dbReference type="Pfam" id="PF00651">
    <property type="entry name" value="BTB"/>
    <property type="match status" value="2"/>
</dbReference>
<dbReference type="Gene3D" id="3.30.710.10">
    <property type="entry name" value="Potassium Channel Kv1.1, Chain A"/>
    <property type="match status" value="2"/>
</dbReference>
<dbReference type="STRING" id="1423351.A0A074RRP3"/>
<dbReference type="SUPFAM" id="SSF54695">
    <property type="entry name" value="POZ domain"/>
    <property type="match status" value="2"/>
</dbReference>
<protein>
    <submittedName>
        <fullName evidence="2">BTB/POZ domain protein</fullName>
    </submittedName>
</protein>
<dbReference type="HOGENOM" id="CLU_516943_0_0_1"/>
<name>A0A074RRP3_9AGAM</name>
<keyword evidence="3" id="KW-1185">Reference proteome</keyword>
<dbReference type="Proteomes" id="UP000027456">
    <property type="component" value="Unassembled WGS sequence"/>
</dbReference>
<dbReference type="PROSITE" id="PS50097">
    <property type="entry name" value="BTB"/>
    <property type="match status" value="2"/>
</dbReference>
<dbReference type="EMBL" id="AZST01000772">
    <property type="protein sequence ID" value="KEP47333.1"/>
    <property type="molecule type" value="Genomic_DNA"/>
</dbReference>
<sequence>MSKKEESPKCDYTSKIDPLVGSKSTYNQGFTQGGDLTIRSSDRVDFNVHSVLLSLASPTFADLLKSTNLNETVRFSERAELLALVLQFIYPLPSPVISPYQLLNDALRVADKYQLTSMKARLREQLKMADSPVSAYSNPLAAVCVASSHGFTPEADIAVHTALKQYDFGKPEDLKNYELLRPSTITDTAHSSIFMADENNLNADSVPLVNEGFTQGGDMTLRSTDGFDFSVHSVLISLASPVFSDLLQTRNKREAICFSEKAKVLALMLKFIYPRPAPIISSVDLFDNALRVANKYQLESMKQRLQEQLTRVESPLSVFTDPMSVLYLATLHGLTAEAELAANLASRLYDFGQGEDFKMLLDATLTPSTAALVKLTGIPLVKTRVLTEVLFHFERSPMTIYNDGAPFLDALACVHCKETFRNFRRQSPPEWQFRWAHWIYDEIKDRPIAEWKGYFSHTNVYRSFYQPHLQPTFCAYRYCNIAPDCVCISVITDSATQFQKWANGIFEHLISRLSVIAELESRSITQF</sequence>
<dbReference type="AlphaFoldDB" id="A0A074RRP3"/>
<dbReference type="OrthoDB" id="6359816at2759"/>
<reference evidence="2 3" key="1">
    <citation type="submission" date="2013-12" db="EMBL/GenBank/DDBJ databases">
        <authorList>
            <person name="Cubeta M."/>
            <person name="Pakala S."/>
            <person name="Fedorova N."/>
            <person name="Thomas E."/>
            <person name="Dean R."/>
            <person name="Jabaji S."/>
            <person name="Neate S."/>
            <person name="Toda T."/>
            <person name="Tavantzis S."/>
            <person name="Vilgalys R."/>
            <person name="Bharathan N."/>
            <person name="Pakala S."/>
            <person name="Losada L.S."/>
            <person name="Zafar N."/>
            <person name="Nierman W."/>
        </authorList>
    </citation>
    <scope>NUCLEOTIDE SEQUENCE [LARGE SCALE GENOMIC DNA]</scope>
    <source>
        <strain evidence="2 3">123E</strain>
    </source>
</reference>
<dbReference type="InterPro" id="IPR000210">
    <property type="entry name" value="BTB/POZ_dom"/>
</dbReference>
<evidence type="ECO:0000259" key="1">
    <source>
        <dbReference type="PROSITE" id="PS50097"/>
    </source>
</evidence>
<evidence type="ECO:0000313" key="3">
    <source>
        <dbReference type="Proteomes" id="UP000027456"/>
    </source>
</evidence>
<feature type="domain" description="BTB" evidence="1">
    <location>
        <begin position="34"/>
        <end position="90"/>
    </location>
</feature>
<dbReference type="InterPro" id="IPR011333">
    <property type="entry name" value="SKP1/BTB/POZ_sf"/>
</dbReference>
<evidence type="ECO:0000313" key="2">
    <source>
        <dbReference type="EMBL" id="KEP47333.1"/>
    </source>
</evidence>
<feature type="domain" description="BTB" evidence="1">
    <location>
        <begin position="217"/>
        <end position="281"/>
    </location>
</feature>
<dbReference type="PANTHER" id="PTHR24413">
    <property type="entry name" value="SPECKLE-TYPE POZ PROTEIN"/>
    <property type="match status" value="1"/>
</dbReference>
<comment type="caution">
    <text evidence="2">The sequence shown here is derived from an EMBL/GenBank/DDBJ whole genome shotgun (WGS) entry which is preliminary data.</text>
</comment>
<proteinExistence type="predicted"/>
<gene>
    <name evidence="2" type="ORF">V565_159630</name>
</gene>